<evidence type="ECO:0000256" key="1">
    <source>
        <dbReference type="SAM" id="MobiDB-lite"/>
    </source>
</evidence>
<feature type="compositionally biased region" description="Basic and acidic residues" evidence="1">
    <location>
        <begin position="170"/>
        <end position="182"/>
    </location>
</feature>
<gene>
    <name evidence="2" type="ORF">D9758_000269</name>
</gene>
<comment type="caution">
    <text evidence="2">The sequence shown here is derived from an EMBL/GenBank/DDBJ whole genome shotgun (WGS) entry which is preliminary data.</text>
</comment>
<sequence length="356" mass="40061">MASPLTEVCISIILEYILPPSQITQGIPPHLLSEPLLQRHHFLDIHHADDPVSYISWPSSDQRRAFETLETYSLTTRDPSDFHIRYAADHESLYAHAELGSSGLRLVFHWDSRDEAWKYHNLALMPIPSPSYDSPSTAQKNLPLTNGSDSREDVDTEEDAYWDSYGQDDGGDKFDAGRRASKTDSQGEDAYWAQYANVQGTADSTIPSPVINSKRKALPADDHHGEQWDAHMSRHTSDDYANHWQSSAREHTEDVLEIPSSSLVIKPPNQYNPHSPPSPRELSDRLSALSPQEDREAVLEKHLNGTLNGTGKPPDFAVKESIRGVYRLWKLSSPSGFLNGDAEKERFLQLVREALE</sequence>
<accession>A0A8H5H1T6</accession>
<organism evidence="2 3">
    <name type="scientific">Tetrapyrgos nigripes</name>
    <dbReference type="NCBI Taxonomy" id="182062"/>
    <lineage>
        <taxon>Eukaryota</taxon>
        <taxon>Fungi</taxon>
        <taxon>Dikarya</taxon>
        <taxon>Basidiomycota</taxon>
        <taxon>Agaricomycotina</taxon>
        <taxon>Agaricomycetes</taxon>
        <taxon>Agaricomycetidae</taxon>
        <taxon>Agaricales</taxon>
        <taxon>Marasmiineae</taxon>
        <taxon>Marasmiaceae</taxon>
        <taxon>Tetrapyrgos</taxon>
    </lineage>
</organism>
<evidence type="ECO:0000313" key="3">
    <source>
        <dbReference type="Proteomes" id="UP000559256"/>
    </source>
</evidence>
<proteinExistence type="predicted"/>
<feature type="compositionally biased region" description="Polar residues" evidence="1">
    <location>
        <begin position="132"/>
        <end position="148"/>
    </location>
</feature>
<feature type="region of interest" description="Disordered" evidence="1">
    <location>
        <begin position="239"/>
        <end position="293"/>
    </location>
</feature>
<keyword evidence="3" id="KW-1185">Reference proteome</keyword>
<dbReference type="AlphaFoldDB" id="A0A8H5H1T6"/>
<dbReference type="OrthoDB" id="2270193at2759"/>
<feature type="compositionally biased region" description="Polar residues" evidence="1">
    <location>
        <begin position="259"/>
        <end position="273"/>
    </location>
</feature>
<protein>
    <submittedName>
        <fullName evidence="2">Uncharacterized protein</fullName>
    </submittedName>
</protein>
<feature type="region of interest" description="Disordered" evidence="1">
    <location>
        <begin position="132"/>
        <end position="186"/>
    </location>
</feature>
<feature type="compositionally biased region" description="Acidic residues" evidence="1">
    <location>
        <begin position="152"/>
        <end position="161"/>
    </location>
</feature>
<dbReference type="Proteomes" id="UP000559256">
    <property type="component" value="Unassembled WGS sequence"/>
</dbReference>
<evidence type="ECO:0000313" key="2">
    <source>
        <dbReference type="EMBL" id="KAF5375089.1"/>
    </source>
</evidence>
<reference evidence="2 3" key="1">
    <citation type="journal article" date="2020" name="ISME J.">
        <title>Uncovering the hidden diversity of litter-decomposition mechanisms in mushroom-forming fungi.</title>
        <authorList>
            <person name="Floudas D."/>
            <person name="Bentzer J."/>
            <person name="Ahren D."/>
            <person name="Johansson T."/>
            <person name="Persson P."/>
            <person name="Tunlid A."/>
        </authorList>
    </citation>
    <scope>NUCLEOTIDE SEQUENCE [LARGE SCALE GENOMIC DNA]</scope>
    <source>
        <strain evidence="2 3">CBS 291.85</strain>
    </source>
</reference>
<dbReference type="EMBL" id="JAACJM010000001">
    <property type="protein sequence ID" value="KAF5375089.1"/>
    <property type="molecule type" value="Genomic_DNA"/>
</dbReference>
<name>A0A8H5H1T6_9AGAR</name>